<accession>A0A1N7PR07</accession>
<evidence type="ECO:0000256" key="1">
    <source>
        <dbReference type="ARBA" id="ARBA00022527"/>
    </source>
</evidence>
<evidence type="ECO:0000256" key="5">
    <source>
        <dbReference type="HAMAP-Rule" id="MF_00921"/>
    </source>
</evidence>
<sequence length="293" mass="32752">MWNWEKAHLSESVREGRIISSQLHAPVVYVLSDSIGETAELVVRAATSQFNGGDVDIRRTPYVDDKKTIRETVEAAAEVGGMIAFTMVVSELRAYILKMAEEHGVPVVDIMGPMLRGLADLYEREPKREPGLVRKMDDDYFRKVEAIEFAVKYDDGRDPRGILRADVILIGVSRTSKTPLSMYLAHKRLKVANVPLVPEVEPPDELFMVPAERCVGLTIDPDQLNGIRRERLKSLGLTAQANYANMGRILQELEYSEQVMKRVGCPILDVSNKAVEETANIILDMFRKGGGPL</sequence>
<comment type="catalytic activity">
    <reaction evidence="5">
        <text>N(tele)-phospho-L-histidyl/L-threonyl-[pyruvate, phosphate dikinase] + ADP = N(tele)-phospho-L-histidyl/O-phospho-L-threonyl-[pyruvate, phosphate dikinase] + AMP + H(+)</text>
        <dbReference type="Rhea" id="RHEA:43692"/>
        <dbReference type="Rhea" id="RHEA-COMP:10650"/>
        <dbReference type="Rhea" id="RHEA-COMP:10651"/>
        <dbReference type="ChEBI" id="CHEBI:15378"/>
        <dbReference type="ChEBI" id="CHEBI:30013"/>
        <dbReference type="ChEBI" id="CHEBI:61977"/>
        <dbReference type="ChEBI" id="CHEBI:83586"/>
        <dbReference type="ChEBI" id="CHEBI:456215"/>
        <dbReference type="ChEBI" id="CHEBI:456216"/>
        <dbReference type="EC" id="2.7.11.32"/>
    </reaction>
</comment>
<dbReference type="Proteomes" id="UP000186795">
    <property type="component" value="Unassembled WGS sequence"/>
</dbReference>
<dbReference type="EMBL" id="FTOD01000014">
    <property type="protein sequence ID" value="SIT12980.1"/>
    <property type="molecule type" value="Genomic_DNA"/>
</dbReference>
<dbReference type="GO" id="GO:0004674">
    <property type="term" value="F:protein serine/threonine kinase activity"/>
    <property type="evidence" value="ECO:0007669"/>
    <property type="project" value="UniProtKB-UniRule"/>
</dbReference>
<evidence type="ECO:0000313" key="7">
    <source>
        <dbReference type="Proteomes" id="UP000186795"/>
    </source>
</evidence>
<dbReference type="EC" id="2.7.4.27" evidence="5"/>
<keyword evidence="2 5" id="KW-0808">Transferase</keyword>
<dbReference type="Pfam" id="PF03618">
    <property type="entry name" value="Kinase-PPPase"/>
    <property type="match status" value="1"/>
</dbReference>
<dbReference type="PANTHER" id="PTHR31756:SF3">
    <property type="entry name" value="PYRUVATE, PHOSPHATE DIKINASE REGULATORY PROTEIN 1, CHLOROPLASTIC"/>
    <property type="match status" value="1"/>
</dbReference>
<proteinExistence type="inferred from homology"/>
<dbReference type="PANTHER" id="PTHR31756">
    <property type="entry name" value="PYRUVATE, PHOSPHATE DIKINASE REGULATORY PROTEIN 1, CHLOROPLASTIC"/>
    <property type="match status" value="1"/>
</dbReference>
<dbReference type="InterPro" id="IPR005177">
    <property type="entry name" value="Kinase-pyrophosphorylase"/>
</dbReference>
<keyword evidence="1 5" id="KW-0723">Serine/threonine-protein kinase</keyword>
<comment type="catalytic activity">
    <reaction evidence="5">
        <text>N(tele)-phospho-L-histidyl/O-phospho-L-threonyl-[pyruvate, phosphate dikinase] + phosphate + H(+) = N(tele)-phospho-L-histidyl/L-threonyl-[pyruvate, phosphate dikinase] + diphosphate</text>
        <dbReference type="Rhea" id="RHEA:43696"/>
        <dbReference type="Rhea" id="RHEA-COMP:10650"/>
        <dbReference type="Rhea" id="RHEA-COMP:10651"/>
        <dbReference type="ChEBI" id="CHEBI:15378"/>
        <dbReference type="ChEBI" id="CHEBI:30013"/>
        <dbReference type="ChEBI" id="CHEBI:33019"/>
        <dbReference type="ChEBI" id="CHEBI:43474"/>
        <dbReference type="ChEBI" id="CHEBI:61977"/>
        <dbReference type="ChEBI" id="CHEBI:83586"/>
        <dbReference type="EC" id="2.7.4.27"/>
    </reaction>
</comment>
<organism evidence="6 7">
    <name type="scientific">Kroppenstedtia eburnea</name>
    <dbReference type="NCBI Taxonomy" id="714067"/>
    <lineage>
        <taxon>Bacteria</taxon>
        <taxon>Bacillati</taxon>
        <taxon>Bacillota</taxon>
        <taxon>Bacilli</taxon>
        <taxon>Bacillales</taxon>
        <taxon>Thermoactinomycetaceae</taxon>
        <taxon>Kroppenstedtia</taxon>
    </lineage>
</organism>
<dbReference type="AlphaFoldDB" id="A0A1N7PR07"/>
<name>A0A1N7PR07_9BACL</name>
<dbReference type="GO" id="GO:0016776">
    <property type="term" value="F:phosphotransferase activity, phosphate group as acceptor"/>
    <property type="evidence" value="ECO:0007669"/>
    <property type="project" value="UniProtKB-UniRule"/>
</dbReference>
<dbReference type="InterPro" id="IPR026565">
    <property type="entry name" value="PPDK_reg"/>
</dbReference>
<feature type="binding site" evidence="5">
    <location>
        <begin position="171"/>
        <end position="178"/>
    </location>
    <ligand>
        <name>ADP</name>
        <dbReference type="ChEBI" id="CHEBI:456216"/>
    </ligand>
</feature>
<dbReference type="HAMAP" id="MF_00921">
    <property type="entry name" value="PDRP"/>
    <property type="match status" value="1"/>
</dbReference>
<dbReference type="GO" id="GO:0005524">
    <property type="term" value="F:ATP binding"/>
    <property type="evidence" value="ECO:0007669"/>
    <property type="project" value="InterPro"/>
</dbReference>
<dbReference type="GO" id="GO:0043531">
    <property type="term" value="F:ADP binding"/>
    <property type="evidence" value="ECO:0007669"/>
    <property type="project" value="UniProtKB-UniRule"/>
</dbReference>
<keyword evidence="4 5" id="KW-0418">Kinase</keyword>
<evidence type="ECO:0000256" key="3">
    <source>
        <dbReference type="ARBA" id="ARBA00022741"/>
    </source>
</evidence>
<reference evidence="7" key="1">
    <citation type="submission" date="2017-01" db="EMBL/GenBank/DDBJ databases">
        <authorList>
            <person name="Varghese N."/>
            <person name="Submissions S."/>
        </authorList>
    </citation>
    <scope>NUCLEOTIDE SEQUENCE [LARGE SCALE GENOMIC DNA]</scope>
    <source>
        <strain evidence="7">DSM 45196</strain>
    </source>
</reference>
<evidence type="ECO:0000256" key="2">
    <source>
        <dbReference type="ARBA" id="ARBA00022679"/>
    </source>
</evidence>
<protein>
    <recommendedName>
        <fullName evidence="5">Putative pyruvate, phosphate dikinase regulatory protein</fullName>
        <shortName evidence="5">PPDK regulatory protein</shortName>
        <ecNumber evidence="5">2.7.11.32</ecNumber>
        <ecNumber evidence="5">2.7.4.27</ecNumber>
    </recommendedName>
</protein>
<gene>
    <name evidence="6" type="ORF">SAMN05421790_11417</name>
</gene>
<comment type="function">
    <text evidence="5">Bifunctional serine/threonine kinase and phosphorylase involved in the regulation of the pyruvate, phosphate dikinase (PPDK) by catalyzing its phosphorylation/dephosphorylation.</text>
</comment>
<comment type="similarity">
    <text evidence="5">Belongs to the pyruvate, phosphate/water dikinase regulatory protein family. PDRP subfamily.</text>
</comment>
<keyword evidence="7" id="KW-1185">Reference proteome</keyword>
<evidence type="ECO:0000256" key="4">
    <source>
        <dbReference type="ARBA" id="ARBA00022777"/>
    </source>
</evidence>
<evidence type="ECO:0000313" key="6">
    <source>
        <dbReference type="EMBL" id="SIT12980.1"/>
    </source>
</evidence>
<keyword evidence="3 5" id="KW-0547">Nucleotide-binding</keyword>
<dbReference type="EC" id="2.7.11.32" evidence="5"/>
<dbReference type="NCBIfam" id="NF003742">
    <property type="entry name" value="PRK05339.1"/>
    <property type="match status" value="1"/>
</dbReference>